<dbReference type="GO" id="GO:0004146">
    <property type="term" value="F:dihydrofolate reductase activity"/>
    <property type="evidence" value="ECO:0007669"/>
    <property type="project" value="UniProtKB-EC"/>
</dbReference>
<dbReference type="EC" id="1.5.1.3" evidence="3 8"/>
<reference evidence="10 11" key="1">
    <citation type="submission" date="2024-04" db="EMBL/GenBank/DDBJ databases">
        <title>Albibacterium profundi sp. nov., isolated from sediment of the Challenger Deep of Mariana Trench.</title>
        <authorList>
            <person name="Wang Y."/>
        </authorList>
    </citation>
    <scope>NUCLEOTIDE SEQUENCE [LARGE SCALE GENOMIC DNA]</scope>
    <source>
        <strain evidence="10 11">RHL897</strain>
    </source>
</reference>
<sequence>MTSIIVAAAQNNAIGKNNELLWHMPADLKYFKNKTSGHAIIMGRKTYESVGKPLPNRRNIVITRRKDYSAEGIEVCHSLEEALNLCDPNEENFIAGGAEIYSQAMALCDRIYITLIYGEFEADAFFPPILKDIWQLTSEAFHEADEKNPYDYNFMTYDRKKKIS</sequence>
<evidence type="ECO:0000256" key="1">
    <source>
        <dbReference type="ARBA" id="ARBA00004903"/>
    </source>
</evidence>
<dbReference type="InterPro" id="IPR012259">
    <property type="entry name" value="DHFR"/>
</dbReference>
<accession>A0ABV5C9Z2</accession>
<proteinExistence type="inferred from homology"/>
<dbReference type="PANTHER" id="PTHR48069">
    <property type="entry name" value="DIHYDROFOLATE REDUCTASE"/>
    <property type="match status" value="1"/>
</dbReference>
<evidence type="ECO:0000256" key="5">
    <source>
        <dbReference type="ARBA" id="ARBA00022857"/>
    </source>
</evidence>
<dbReference type="PIRSF" id="PIRSF000194">
    <property type="entry name" value="DHFR"/>
    <property type="match status" value="1"/>
</dbReference>
<evidence type="ECO:0000256" key="7">
    <source>
        <dbReference type="ARBA" id="ARBA00025067"/>
    </source>
</evidence>
<dbReference type="SUPFAM" id="SSF53597">
    <property type="entry name" value="Dihydrofolate reductase-like"/>
    <property type="match status" value="1"/>
</dbReference>
<dbReference type="EMBL" id="JBBVGT010000001">
    <property type="protein sequence ID" value="MFB5944365.1"/>
    <property type="molecule type" value="Genomic_DNA"/>
</dbReference>
<dbReference type="PROSITE" id="PS51330">
    <property type="entry name" value="DHFR_2"/>
    <property type="match status" value="1"/>
</dbReference>
<dbReference type="RefSeq" id="WP_375555947.1">
    <property type="nucleotide sequence ID" value="NZ_JBBVGT010000001.1"/>
</dbReference>
<keyword evidence="4 8" id="KW-0554">One-carbon metabolism</keyword>
<gene>
    <name evidence="10" type="ORF">WKR92_00825</name>
</gene>
<feature type="domain" description="DHFR" evidence="9">
    <location>
        <begin position="1"/>
        <end position="159"/>
    </location>
</feature>
<dbReference type="InterPro" id="IPR024072">
    <property type="entry name" value="DHFR-like_dom_sf"/>
</dbReference>
<evidence type="ECO:0000256" key="2">
    <source>
        <dbReference type="ARBA" id="ARBA00009539"/>
    </source>
</evidence>
<dbReference type="Gene3D" id="3.40.430.10">
    <property type="entry name" value="Dihydrofolate Reductase, subunit A"/>
    <property type="match status" value="1"/>
</dbReference>
<dbReference type="Proteomes" id="UP001580928">
    <property type="component" value="Unassembled WGS sequence"/>
</dbReference>
<comment type="similarity">
    <text evidence="2 8">Belongs to the dihydrofolate reductase family.</text>
</comment>
<organism evidence="10 11">
    <name type="scientific">Albibacterium profundi</name>
    <dbReference type="NCBI Taxonomy" id="3134906"/>
    <lineage>
        <taxon>Bacteria</taxon>
        <taxon>Pseudomonadati</taxon>
        <taxon>Bacteroidota</taxon>
        <taxon>Sphingobacteriia</taxon>
        <taxon>Sphingobacteriales</taxon>
        <taxon>Sphingobacteriaceae</taxon>
        <taxon>Albibacterium</taxon>
    </lineage>
</organism>
<keyword evidence="5 8" id="KW-0521">NADP</keyword>
<evidence type="ECO:0000256" key="6">
    <source>
        <dbReference type="ARBA" id="ARBA00023002"/>
    </source>
</evidence>
<comment type="function">
    <text evidence="7 8">Key enzyme in folate metabolism. Catalyzes an essential reaction for de novo glycine and purine synthesis, and for DNA precursor synthesis.</text>
</comment>
<evidence type="ECO:0000313" key="10">
    <source>
        <dbReference type="EMBL" id="MFB5944365.1"/>
    </source>
</evidence>
<comment type="caution">
    <text evidence="10">The sequence shown here is derived from an EMBL/GenBank/DDBJ whole genome shotgun (WGS) entry which is preliminary data.</text>
</comment>
<protein>
    <recommendedName>
        <fullName evidence="3 8">Dihydrofolate reductase</fullName>
        <ecNumber evidence="3 8">1.5.1.3</ecNumber>
    </recommendedName>
</protein>
<evidence type="ECO:0000256" key="8">
    <source>
        <dbReference type="PIRNR" id="PIRNR000194"/>
    </source>
</evidence>
<evidence type="ECO:0000256" key="4">
    <source>
        <dbReference type="ARBA" id="ARBA00022563"/>
    </source>
</evidence>
<dbReference type="PRINTS" id="PR00070">
    <property type="entry name" value="DHFR"/>
</dbReference>
<keyword evidence="11" id="KW-1185">Reference proteome</keyword>
<comment type="pathway">
    <text evidence="1 8">Cofactor biosynthesis; tetrahydrofolate biosynthesis; 5,6,7,8-tetrahydrofolate from 7,8-dihydrofolate: step 1/1.</text>
</comment>
<keyword evidence="6 8" id="KW-0560">Oxidoreductase</keyword>
<comment type="catalytic activity">
    <reaction evidence="8">
        <text>(6S)-5,6,7,8-tetrahydrofolate + NADP(+) = 7,8-dihydrofolate + NADPH + H(+)</text>
        <dbReference type="Rhea" id="RHEA:15009"/>
        <dbReference type="ChEBI" id="CHEBI:15378"/>
        <dbReference type="ChEBI" id="CHEBI:57451"/>
        <dbReference type="ChEBI" id="CHEBI:57453"/>
        <dbReference type="ChEBI" id="CHEBI:57783"/>
        <dbReference type="ChEBI" id="CHEBI:58349"/>
        <dbReference type="EC" id="1.5.1.3"/>
    </reaction>
</comment>
<evidence type="ECO:0000256" key="3">
    <source>
        <dbReference type="ARBA" id="ARBA00012856"/>
    </source>
</evidence>
<evidence type="ECO:0000313" key="11">
    <source>
        <dbReference type="Proteomes" id="UP001580928"/>
    </source>
</evidence>
<evidence type="ECO:0000259" key="9">
    <source>
        <dbReference type="PROSITE" id="PS51330"/>
    </source>
</evidence>
<dbReference type="Pfam" id="PF00186">
    <property type="entry name" value="DHFR_1"/>
    <property type="match status" value="1"/>
</dbReference>
<dbReference type="PANTHER" id="PTHR48069:SF3">
    <property type="entry name" value="DIHYDROFOLATE REDUCTASE"/>
    <property type="match status" value="1"/>
</dbReference>
<name>A0ABV5C9Z2_9SPHI</name>
<dbReference type="InterPro" id="IPR001796">
    <property type="entry name" value="DHFR_dom"/>
</dbReference>
<dbReference type="CDD" id="cd00209">
    <property type="entry name" value="DHFR"/>
    <property type="match status" value="1"/>
</dbReference>